<dbReference type="EMBL" id="CAJVPJ010006918">
    <property type="protein sequence ID" value="CAG8672003.1"/>
    <property type="molecule type" value="Genomic_DNA"/>
</dbReference>
<evidence type="ECO:0000313" key="2">
    <source>
        <dbReference type="Proteomes" id="UP000789572"/>
    </source>
</evidence>
<protein>
    <submittedName>
        <fullName evidence="1">289_t:CDS:1</fullName>
    </submittedName>
</protein>
<name>A0A9N9EEX3_9GLOM</name>
<comment type="caution">
    <text evidence="1">The sequence shown here is derived from an EMBL/GenBank/DDBJ whole genome shotgun (WGS) entry which is preliminary data.</text>
</comment>
<sequence>PDEVVSVDDVSLFTYYHLGIDESMFQKRKADELQYRLVQVLD</sequence>
<proteinExistence type="predicted"/>
<organism evidence="1 2">
    <name type="scientific">Paraglomus occultum</name>
    <dbReference type="NCBI Taxonomy" id="144539"/>
    <lineage>
        <taxon>Eukaryota</taxon>
        <taxon>Fungi</taxon>
        <taxon>Fungi incertae sedis</taxon>
        <taxon>Mucoromycota</taxon>
        <taxon>Glomeromycotina</taxon>
        <taxon>Glomeromycetes</taxon>
        <taxon>Paraglomerales</taxon>
        <taxon>Paraglomeraceae</taxon>
        <taxon>Paraglomus</taxon>
    </lineage>
</organism>
<dbReference type="AlphaFoldDB" id="A0A9N9EEX3"/>
<evidence type="ECO:0000313" key="1">
    <source>
        <dbReference type="EMBL" id="CAG8672003.1"/>
    </source>
</evidence>
<reference evidence="1" key="1">
    <citation type="submission" date="2021-06" db="EMBL/GenBank/DDBJ databases">
        <authorList>
            <person name="Kallberg Y."/>
            <person name="Tangrot J."/>
            <person name="Rosling A."/>
        </authorList>
    </citation>
    <scope>NUCLEOTIDE SEQUENCE</scope>
    <source>
        <strain evidence="1">IA702</strain>
    </source>
</reference>
<dbReference type="Proteomes" id="UP000789572">
    <property type="component" value="Unassembled WGS sequence"/>
</dbReference>
<feature type="non-terminal residue" evidence="1">
    <location>
        <position position="1"/>
    </location>
</feature>
<gene>
    <name evidence="1" type="ORF">POCULU_LOCUS11022</name>
</gene>
<accession>A0A9N9EEX3</accession>
<keyword evidence="2" id="KW-1185">Reference proteome</keyword>